<dbReference type="EMBL" id="ACKZ01000021">
    <property type="protein sequence ID" value="EEW36814.1"/>
    <property type="molecule type" value="Genomic_DNA"/>
</dbReference>
<dbReference type="InterPro" id="IPR042274">
    <property type="entry name" value="YycH/YycI_2"/>
</dbReference>
<dbReference type="eggNOG" id="COG4863">
    <property type="taxonomic scope" value="Bacteria"/>
</dbReference>
<sequence>MKFKNFRVLLSTLFVLMLLSFVFTYLIVIRPVEFFGVKKQSTNLTTSQDSGAQIRANYTLEDVFRPTRLVLTNNNKFEMTSQMSILKEVNTYLSKSFSNVTRLSNLDDTSYENLVLREAHSQILFDGLLSFGIMNRYFDGLNEDYVNERFSRIVIRTDEPHTAYFVNDENKNVYSAKINESLSAKMDALYKSDEFYEVESYRGKTKQFFVEQDKVNVEQSAYLIEQIPITFYIRQLFSNQTEIRTRGDGKSVVYNDNLSQLKMDRTTNIITFFENKPGDETLLYTNNLTQTFTQMKRLGGWQLGMSFSSVDLSSNIVEYVRYVSSYPILSSGREGMTQVKATTNGIEKLRTSSLIAQTPLPTKNKKVTIVGGKDIVAELLNEGFSMNEIEDIRIGYSWTTSSENNQIVEFIPTWYIKINNKWKTLSELKADKKAGDAANKQTVGGDGDGL</sequence>
<dbReference type="Pfam" id="PF07435">
    <property type="entry name" value="YycH"/>
    <property type="match status" value="1"/>
</dbReference>
<comment type="caution">
    <text evidence="2">The sequence shown here is derived from an EMBL/GenBank/DDBJ whole genome shotgun (WGS) entry which is preliminary data.</text>
</comment>
<gene>
    <name evidence="2" type="ORF">HMPREF0444_1546</name>
</gene>
<evidence type="ECO:0000259" key="1">
    <source>
        <dbReference type="Pfam" id="PF07435"/>
    </source>
</evidence>
<evidence type="ECO:0000313" key="3">
    <source>
        <dbReference type="Proteomes" id="UP000005926"/>
    </source>
</evidence>
<dbReference type="GeneID" id="78412285"/>
<dbReference type="Gene3D" id="3.10.450.310">
    <property type="match status" value="1"/>
</dbReference>
<dbReference type="RefSeq" id="WP_005608166.1">
    <property type="nucleotide sequence ID" value="NZ_CP102283.1"/>
</dbReference>
<feature type="domain" description="Regulatory protein YycH" evidence="1">
    <location>
        <begin position="13"/>
        <end position="435"/>
    </location>
</feature>
<accession>C8NI01</accession>
<reference evidence="2 3" key="1">
    <citation type="submission" date="2009-08" db="EMBL/GenBank/DDBJ databases">
        <authorList>
            <person name="Muzny D."/>
            <person name="Qin X."/>
            <person name="Deng J."/>
            <person name="Jiang H."/>
            <person name="Liu Y."/>
            <person name="Qu J."/>
            <person name="Song X.-Z."/>
            <person name="Zhang L."/>
            <person name="Thornton R."/>
            <person name="Coyle M."/>
            <person name="Francisco L."/>
            <person name="Jackson L."/>
            <person name="Javaid M."/>
            <person name="Korchina V."/>
            <person name="Kovar C."/>
            <person name="Mata R."/>
            <person name="Mathew T."/>
            <person name="Ngo R."/>
            <person name="Nguyen L."/>
            <person name="Nguyen N."/>
            <person name="Okwuonu G."/>
            <person name="Ongeri F."/>
            <person name="Pham C."/>
            <person name="Simmons D."/>
            <person name="Wilczek-Boney K."/>
            <person name="Hale W."/>
            <person name="Jakkamsetti A."/>
            <person name="Pham P."/>
            <person name="Ruth R."/>
            <person name="San Lucas F."/>
            <person name="Warren J."/>
            <person name="Zhang J."/>
            <person name="Zhao Z."/>
            <person name="Zhou C."/>
            <person name="Zhu D."/>
            <person name="Lee S."/>
            <person name="Bess C."/>
            <person name="Blankenburg K."/>
            <person name="Forbes L."/>
            <person name="Fu Q."/>
            <person name="Gubbala S."/>
            <person name="Hirani K."/>
            <person name="Jayaseelan J.C."/>
            <person name="Lara F."/>
            <person name="Munidasa M."/>
            <person name="Palculict T."/>
            <person name="Patil S."/>
            <person name="Pu L.-L."/>
            <person name="Saada N."/>
            <person name="Tang L."/>
            <person name="Weissenberger G."/>
            <person name="Zhu Y."/>
            <person name="Hemphill L."/>
            <person name="Shang Y."/>
            <person name="Youmans B."/>
            <person name="Ayvaz T."/>
            <person name="Ross M."/>
            <person name="Santibanez J."/>
            <person name="Aqrawi P."/>
            <person name="Gross S."/>
            <person name="Joshi V."/>
            <person name="Fowler G."/>
            <person name="Nazareth L."/>
            <person name="Reid J."/>
            <person name="Worley K."/>
            <person name="Petrosino J."/>
            <person name="Highlander S."/>
            <person name="Gibbs R."/>
        </authorList>
    </citation>
    <scope>NUCLEOTIDE SEQUENCE [LARGE SCALE GENOMIC DNA]</scope>
    <source>
        <strain evidence="2 3">ATCC 49175</strain>
    </source>
</reference>
<dbReference type="Gene3D" id="3.30.310.160">
    <property type="entry name" value="YycH protein, domain 2"/>
    <property type="match status" value="1"/>
</dbReference>
<dbReference type="CDD" id="cd15787">
    <property type="entry name" value="YycH_N"/>
    <property type="match status" value="1"/>
</dbReference>
<dbReference type="InterPro" id="IPR009996">
    <property type="entry name" value="YycH"/>
</dbReference>
<dbReference type="HOGENOM" id="CLU_037125_1_0_9"/>
<dbReference type="STRING" id="638301.HMPREF0444_1546"/>
<proteinExistence type="predicted"/>
<keyword evidence="3" id="KW-1185">Reference proteome</keyword>
<name>C8NI01_9LACT</name>
<organism evidence="2 3">
    <name type="scientific">Granulicatella adiacens ATCC 49175</name>
    <dbReference type="NCBI Taxonomy" id="638301"/>
    <lineage>
        <taxon>Bacteria</taxon>
        <taxon>Bacillati</taxon>
        <taxon>Bacillota</taxon>
        <taxon>Bacilli</taxon>
        <taxon>Lactobacillales</taxon>
        <taxon>Carnobacteriaceae</taxon>
        <taxon>Granulicatella</taxon>
    </lineage>
</organism>
<evidence type="ECO:0000313" key="2">
    <source>
        <dbReference type="EMBL" id="EEW36814.1"/>
    </source>
</evidence>
<dbReference type="Proteomes" id="UP000005926">
    <property type="component" value="Unassembled WGS sequence"/>
</dbReference>
<dbReference type="AlphaFoldDB" id="C8NI01"/>
<protein>
    <submittedName>
        <fullName evidence="2">YycH protein</fullName>
    </submittedName>
</protein>